<evidence type="ECO:0000256" key="1">
    <source>
        <dbReference type="SAM" id="SignalP"/>
    </source>
</evidence>
<dbReference type="PROSITE" id="PS50231">
    <property type="entry name" value="RICIN_B_LECTIN"/>
    <property type="match status" value="1"/>
</dbReference>
<dbReference type="InterPro" id="IPR035992">
    <property type="entry name" value="Ricin_B-like_lectins"/>
</dbReference>
<dbReference type="RefSeq" id="WP_218577442.1">
    <property type="nucleotide sequence ID" value="NZ_BAABJB010000034.1"/>
</dbReference>
<dbReference type="InterPro" id="IPR000772">
    <property type="entry name" value="Ricin_B_lectin"/>
</dbReference>
<dbReference type="Pfam" id="PF00652">
    <property type="entry name" value="Ricin_B_lectin"/>
    <property type="match status" value="1"/>
</dbReference>
<evidence type="ECO:0000313" key="4">
    <source>
        <dbReference type="Proteomes" id="UP000482960"/>
    </source>
</evidence>
<dbReference type="CDD" id="cd00161">
    <property type="entry name" value="beta-trefoil_Ricin-like"/>
    <property type="match status" value="1"/>
</dbReference>
<comment type="caution">
    <text evidence="3">The sequence shown here is derived from an EMBL/GenBank/DDBJ whole genome shotgun (WGS) entry which is preliminary data.</text>
</comment>
<dbReference type="Gene3D" id="2.120.10.10">
    <property type="match status" value="1"/>
</dbReference>
<dbReference type="PANTHER" id="PTHR38792">
    <property type="entry name" value="BNR/ASP-BOX REPEAT DOMAIN PROTEIN (AFU_ORTHOLOGUE AFUA_7G06430)-RELATED"/>
    <property type="match status" value="1"/>
</dbReference>
<dbReference type="InterPro" id="IPR036278">
    <property type="entry name" value="Sialidase_sf"/>
</dbReference>
<feature type="signal peptide" evidence="1">
    <location>
        <begin position="1"/>
        <end position="29"/>
    </location>
</feature>
<sequence>MTAKRLISIAVTAVLVTGLSALPANPVQAYSPTQGTIYQLPASQPCLKGRGNCAIYPKIAELPSGRLIASWEQATVPPSGSADGETLPIYKSDDSGTTWQKLADLRAPAYLSSNPAFARYTSNWGNPFPYVLPQAVGDLPAGTLLMASIVTGDDYYYLEHKAADPNWVPTNDGDRRDMALALFSSTDSGATWNVLNIITTGGWQGGSAGAIGVNVANANTYRQIDPVWEPYLMVYNNQLVVYYSDENDYIGYNATTGVPTLAPDNDTRADSGAQILAHRTWNGLASSTWGTPVLDVAGTTFTSSSGQTQIGGGRPGMTTVVPTSDGRWLLTYEYWGGGDNVRYKISDNPLNFYSVGGAAGTGITALPLAPGSRALARGGSPVLTRTPDGRILYNASGSGNVWINSGSSTGAWTEFQTTLPGGYSRNLTWVSRTGRVIVAGNVGTSNIIWADIDFGRAAGPYYRIVNRLTGQVIGTGNHINDANIGNADSPDVRLEASGSASNAETQAWRTQYKSNGAMTLLNRSGGRMAGIWTGTATAGQRIGQWVDNTTQGHWSLVPTTGGYYRLQSAASSGLYLTGASAGASLTLQNSTTDGSQEWQFTQVSGVSGTHAIVGLGSGRCIDVPNHSTAPSTRVALWDCTSGNNQRWTLNSDGSVQGIESGLCLDVRNNGTANGAIVQTYTCNGGNNQKWTPTVDGTLRGVQSGLCLDAVSAGTANGTLLQLWACNGGNHQRWNIS</sequence>
<accession>A0A6V8LF40</accession>
<proteinExistence type="predicted"/>
<name>A0A6V8LF40_9ACTN</name>
<keyword evidence="1" id="KW-0732">Signal</keyword>
<keyword evidence="4" id="KW-1185">Reference proteome</keyword>
<organism evidence="3 4">
    <name type="scientific">Phytohabitans rumicis</name>
    <dbReference type="NCBI Taxonomy" id="1076125"/>
    <lineage>
        <taxon>Bacteria</taxon>
        <taxon>Bacillati</taxon>
        <taxon>Actinomycetota</taxon>
        <taxon>Actinomycetes</taxon>
        <taxon>Micromonosporales</taxon>
        <taxon>Micromonosporaceae</taxon>
    </lineage>
</organism>
<gene>
    <name evidence="3" type="ORF">Prum_070830</name>
</gene>
<evidence type="ECO:0000313" key="3">
    <source>
        <dbReference type="EMBL" id="GFJ93441.1"/>
    </source>
</evidence>
<dbReference type="CDD" id="cd23418">
    <property type="entry name" value="beta-trefoil_Ricin_XLN-like"/>
    <property type="match status" value="1"/>
</dbReference>
<dbReference type="Gene3D" id="2.80.10.50">
    <property type="match status" value="4"/>
</dbReference>
<dbReference type="SUPFAM" id="SSF50370">
    <property type="entry name" value="Ricin B-like lectins"/>
    <property type="match status" value="2"/>
</dbReference>
<dbReference type="SUPFAM" id="SSF50939">
    <property type="entry name" value="Sialidases"/>
    <property type="match status" value="1"/>
</dbReference>
<dbReference type="PANTHER" id="PTHR38792:SF3">
    <property type="entry name" value="BNR_ASP-BOX REPEAT DOMAIN PROTEIN (AFU_ORTHOLOGUE AFUA_7G06430)-RELATED"/>
    <property type="match status" value="1"/>
</dbReference>
<dbReference type="Proteomes" id="UP000482960">
    <property type="component" value="Unassembled WGS sequence"/>
</dbReference>
<evidence type="ECO:0000259" key="2">
    <source>
        <dbReference type="SMART" id="SM00458"/>
    </source>
</evidence>
<reference evidence="3 4" key="1">
    <citation type="submission" date="2020-03" db="EMBL/GenBank/DDBJ databases">
        <title>Whole genome shotgun sequence of Phytohabitans rumicis NBRC 108638.</title>
        <authorList>
            <person name="Komaki H."/>
            <person name="Tamura T."/>
        </authorList>
    </citation>
    <scope>NUCLEOTIDE SEQUENCE [LARGE SCALE GENOMIC DNA]</scope>
    <source>
        <strain evidence="3 4">NBRC 108638</strain>
    </source>
</reference>
<feature type="chain" id="PRO_5028818740" description="Ricin B lectin domain-containing protein" evidence="1">
    <location>
        <begin position="30"/>
        <end position="736"/>
    </location>
</feature>
<dbReference type="SMART" id="SM00458">
    <property type="entry name" value="RICIN"/>
    <property type="match status" value="1"/>
</dbReference>
<dbReference type="Pfam" id="PF14200">
    <property type="entry name" value="RicinB_lectin_2"/>
    <property type="match status" value="1"/>
</dbReference>
<feature type="domain" description="Ricin B lectin" evidence="2">
    <location>
        <begin position="607"/>
        <end position="736"/>
    </location>
</feature>
<dbReference type="EMBL" id="BLPG01000001">
    <property type="protein sequence ID" value="GFJ93441.1"/>
    <property type="molecule type" value="Genomic_DNA"/>
</dbReference>
<protein>
    <recommendedName>
        <fullName evidence="2">Ricin B lectin domain-containing protein</fullName>
    </recommendedName>
</protein>
<dbReference type="AlphaFoldDB" id="A0A6V8LF40"/>
<reference evidence="3 4" key="2">
    <citation type="submission" date="2020-03" db="EMBL/GenBank/DDBJ databases">
        <authorList>
            <person name="Ichikawa N."/>
            <person name="Kimura A."/>
            <person name="Kitahashi Y."/>
            <person name="Uohara A."/>
        </authorList>
    </citation>
    <scope>NUCLEOTIDE SEQUENCE [LARGE SCALE GENOMIC DNA]</scope>
    <source>
        <strain evidence="3 4">NBRC 108638</strain>
    </source>
</reference>